<keyword evidence="2" id="KW-1185">Reference proteome</keyword>
<reference evidence="1" key="1">
    <citation type="journal article" date="2020" name="Stud. Mycol.">
        <title>101 Dothideomycetes genomes: a test case for predicting lifestyles and emergence of pathogens.</title>
        <authorList>
            <person name="Haridas S."/>
            <person name="Albert R."/>
            <person name="Binder M."/>
            <person name="Bloem J."/>
            <person name="Labutti K."/>
            <person name="Salamov A."/>
            <person name="Andreopoulos B."/>
            <person name="Baker S."/>
            <person name="Barry K."/>
            <person name="Bills G."/>
            <person name="Bluhm B."/>
            <person name="Cannon C."/>
            <person name="Castanera R."/>
            <person name="Culley D."/>
            <person name="Daum C."/>
            <person name="Ezra D."/>
            <person name="Gonzalez J."/>
            <person name="Henrissat B."/>
            <person name="Kuo A."/>
            <person name="Liang C."/>
            <person name="Lipzen A."/>
            <person name="Lutzoni F."/>
            <person name="Magnuson J."/>
            <person name="Mondo S."/>
            <person name="Nolan M."/>
            <person name="Ohm R."/>
            <person name="Pangilinan J."/>
            <person name="Park H.-J."/>
            <person name="Ramirez L."/>
            <person name="Alfaro M."/>
            <person name="Sun H."/>
            <person name="Tritt A."/>
            <person name="Yoshinaga Y."/>
            <person name="Zwiers L.-H."/>
            <person name="Turgeon B."/>
            <person name="Goodwin S."/>
            <person name="Spatafora J."/>
            <person name="Crous P."/>
            <person name="Grigoriev I."/>
        </authorList>
    </citation>
    <scope>NUCLEOTIDE SEQUENCE</scope>
    <source>
        <strain evidence="1">CBS 119687</strain>
    </source>
</reference>
<evidence type="ECO:0000313" key="2">
    <source>
        <dbReference type="Proteomes" id="UP000799771"/>
    </source>
</evidence>
<dbReference type="EMBL" id="ML977500">
    <property type="protein sequence ID" value="KAF2132972.1"/>
    <property type="molecule type" value="Genomic_DNA"/>
</dbReference>
<organism evidence="1 2">
    <name type="scientific">Dothidotthia symphoricarpi CBS 119687</name>
    <dbReference type="NCBI Taxonomy" id="1392245"/>
    <lineage>
        <taxon>Eukaryota</taxon>
        <taxon>Fungi</taxon>
        <taxon>Dikarya</taxon>
        <taxon>Ascomycota</taxon>
        <taxon>Pezizomycotina</taxon>
        <taxon>Dothideomycetes</taxon>
        <taxon>Pleosporomycetidae</taxon>
        <taxon>Pleosporales</taxon>
        <taxon>Dothidotthiaceae</taxon>
        <taxon>Dothidotthia</taxon>
    </lineage>
</organism>
<dbReference type="RefSeq" id="XP_033527359.1">
    <property type="nucleotide sequence ID" value="XM_033662342.1"/>
</dbReference>
<evidence type="ECO:0000313" key="1">
    <source>
        <dbReference type="EMBL" id="KAF2132972.1"/>
    </source>
</evidence>
<dbReference type="Proteomes" id="UP000799771">
    <property type="component" value="Unassembled WGS sequence"/>
</dbReference>
<sequence>MTTTSLLLAKLPAEIIEMILLETVQNEIIPPIRIVNGESVVRWKKELEVGHSLAISLLEIRLVCRTFRDLSWQVFGEVLGETLFDIRSKESFANLMAASECKELASWTTKLTITCCNVEEDWMRDMNPFFYANAGESIQDEIQRIKQAEQSWFPQVWSYALDLERIHVSILARSLAGCLRNFRKIRAICYQFDDALPPQRYRNILRHSLEVKLNFTMYVDTLAGTGAQVGLKLFVEALASAGTTPRQLELAVEFPGHDAFITYASTQALSKVFQHVEELYLKNAYLSFHRNNRDPSSEPTVTITKSLFPALRSLTVDRFDTLLKEDAFVAPLASSLDPPTVTCLRISRSHIDRLPMISGIANCRKSLQRLTLDSDEPARFDRLSMAIDFLRLEVLEIRQGSDKTWKTFTSTIHRSRTLLHKVLEDFSRLPWEEVTRHVVLGPPAFVEALEMHQTGVRSANVD</sequence>
<dbReference type="OrthoDB" id="3799413at2759"/>
<accession>A0A6A6ALW2</accession>
<gene>
    <name evidence="1" type="ORF">P153DRAFT_177516</name>
</gene>
<dbReference type="AlphaFoldDB" id="A0A6A6ALW2"/>
<name>A0A6A6ALW2_9PLEO</name>
<dbReference type="GeneID" id="54402774"/>
<protein>
    <submittedName>
        <fullName evidence="1">Uncharacterized protein</fullName>
    </submittedName>
</protein>
<proteinExistence type="predicted"/>